<evidence type="ECO:0000256" key="1">
    <source>
        <dbReference type="ARBA" id="ARBA00002607"/>
    </source>
</evidence>
<dbReference type="InterPro" id="IPR020904">
    <property type="entry name" value="Sc_DH/Rdtase_CS"/>
</dbReference>
<dbReference type="RefSeq" id="WP_035808083.1">
    <property type="nucleotide sequence ID" value="NZ_CCSE01000001.1"/>
</dbReference>
<dbReference type="GO" id="GO:0051287">
    <property type="term" value="F:NAD binding"/>
    <property type="evidence" value="ECO:0007669"/>
    <property type="project" value="UniProtKB-UniRule"/>
</dbReference>
<dbReference type="PRINTS" id="PR00081">
    <property type="entry name" value="GDHRDH"/>
</dbReference>
<evidence type="ECO:0000256" key="3">
    <source>
        <dbReference type="ARBA" id="ARBA00006484"/>
    </source>
</evidence>
<dbReference type="SUPFAM" id="SSF51735">
    <property type="entry name" value="NAD(P)-binding Rossmann-fold domains"/>
    <property type="match status" value="1"/>
</dbReference>
<feature type="binding site" evidence="13">
    <location>
        <position position="87"/>
    </location>
    <ligand>
        <name>NADP(+)</name>
        <dbReference type="ChEBI" id="CHEBI:58349"/>
    </ligand>
</feature>
<evidence type="ECO:0000259" key="15">
    <source>
        <dbReference type="SMART" id="SM00822"/>
    </source>
</evidence>
<feature type="binding site" evidence="13">
    <location>
        <begin position="9"/>
        <end position="12"/>
    </location>
    <ligand>
        <name>NADP(+)</name>
        <dbReference type="ChEBI" id="CHEBI:58349"/>
    </ligand>
</feature>
<protein>
    <recommendedName>
        <fullName evidence="14">3-oxoacyl-[acyl-carrier-protein] reductase</fullName>
        <ecNumber evidence="14">1.1.1.100</ecNumber>
    </recommendedName>
</protein>
<evidence type="ECO:0000256" key="11">
    <source>
        <dbReference type="ARBA" id="ARBA00048508"/>
    </source>
</evidence>
<dbReference type="NCBIfam" id="NF009464">
    <property type="entry name" value="PRK12824.1"/>
    <property type="match status" value="1"/>
</dbReference>
<feature type="active site" description="Proton acceptor" evidence="12">
    <location>
        <position position="152"/>
    </location>
</feature>
<dbReference type="PRINTS" id="PR00080">
    <property type="entry name" value="SDRFAMILY"/>
</dbReference>
<dbReference type="FunFam" id="3.40.50.720:FF:000037">
    <property type="entry name" value="3-oxoacyl-[acyl-carrier-protein] reductase FabG"/>
    <property type="match status" value="1"/>
</dbReference>
<dbReference type="InterPro" id="IPR057326">
    <property type="entry name" value="KR_dom"/>
</dbReference>
<evidence type="ECO:0000256" key="5">
    <source>
        <dbReference type="ARBA" id="ARBA00022516"/>
    </source>
</evidence>
<dbReference type="OrthoDB" id="9803333at2"/>
<feature type="binding site" evidence="13">
    <location>
        <begin position="152"/>
        <end position="156"/>
    </location>
    <ligand>
        <name>NADP(+)</name>
        <dbReference type="ChEBI" id="CHEBI:58349"/>
    </ligand>
</feature>
<dbReference type="InterPro" id="IPR011284">
    <property type="entry name" value="3oxo_ACP_reduc"/>
</dbReference>
<keyword evidence="8 14" id="KW-0560">Oxidoreductase</keyword>
<comment type="catalytic activity">
    <reaction evidence="11 14">
        <text>a (3R)-hydroxyacyl-[ACP] + NADP(+) = a 3-oxoacyl-[ACP] + NADPH + H(+)</text>
        <dbReference type="Rhea" id="RHEA:17397"/>
        <dbReference type="Rhea" id="RHEA-COMP:9916"/>
        <dbReference type="Rhea" id="RHEA-COMP:9945"/>
        <dbReference type="ChEBI" id="CHEBI:15378"/>
        <dbReference type="ChEBI" id="CHEBI:57783"/>
        <dbReference type="ChEBI" id="CHEBI:58349"/>
        <dbReference type="ChEBI" id="CHEBI:78776"/>
        <dbReference type="ChEBI" id="CHEBI:78827"/>
        <dbReference type="EC" id="1.1.1.100"/>
    </reaction>
</comment>
<dbReference type="UniPathway" id="UPA00094"/>
<evidence type="ECO:0000256" key="12">
    <source>
        <dbReference type="PIRSR" id="PIRSR611284-1"/>
    </source>
</evidence>
<proteinExistence type="inferred from homology"/>
<name>A0A078LWC4_9STAP</name>
<feature type="binding site" evidence="13">
    <location>
        <position position="185"/>
    </location>
    <ligand>
        <name>NADP(+)</name>
        <dbReference type="ChEBI" id="CHEBI:58349"/>
    </ligand>
</feature>
<keyword evidence="5 14" id="KW-0444">Lipid biosynthesis</keyword>
<dbReference type="Pfam" id="PF13561">
    <property type="entry name" value="adh_short_C2"/>
    <property type="match status" value="1"/>
</dbReference>
<feature type="domain" description="Ketoreductase" evidence="15">
    <location>
        <begin position="3"/>
        <end position="183"/>
    </location>
</feature>
<dbReference type="NCBIfam" id="TIGR01830">
    <property type="entry name" value="3oxo_ACP_reduc"/>
    <property type="match status" value="1"/>
</dbReference>
<dbReference type="NCBIfam" id="NF005559">
    <property type="entry name" value="PRK07231.1"/>
    <property type="match status" value="1"/>
</dbReference>
<dbReference type="STRING" id="1461582.BN1048_00504"/>
<keyword evidence="10 14" id="KW-0275">Fatty acid biosynthesis</keyword>
<keyword evidence="9 14" id="KW-0443">Lipid metabolism</keyword>
<evidence type="ECO:0000256" key="10">
    <source>
        <dbReference type="ARBA" id="ARBA00023160"/>
    </source>
</evidence>
<dbReference type="GO" id="GO:0004316">
    <property type="term" value="F:3-oxoacyl-[acyl-carrier-protein] reductase (NADPH) activity"/>
    <property type="evidence" value="ECO:0007669"/>
    <property type="project" value="UniProtKB-UniRule"/>
</dbReference>
<accession>A0A078LWC4</accession>
<comment type="function">
    <text evidence="1 14">Catalyzes the NADPH-dependent reduction of beta-ketoacyl-ACP substrates to beta-hydroxyacyl-ACP products, the first reductive step in the elongation cycle of fatty acid biosynthesis.</text>
</comment>
<dbReference type="Proteomes" id="UP000044136">
    <property type="component" value="Unassembled WGS sequence"/>
</dbReference>
<dbReference type="Gene3D" id="3.40.50.720">
    <property type="entry name" value="NAD(P)-binding Rossmann-like Domain"/>
    <property type="match status" value="1"/>
</dbReference>
<dbReference type="EC" id="1.1.1.100" evidence="14"/>
<dbReference type="InterPro" id="IPR036291">
    <property type="entry name" value="NAD(P)-bd_dom_sf"/>
</dbReference>
<dbReference type="GO" id="GO:0006633">
    <property type="term" value="P:fatty acid biosynthetic process"/>
    <property type="evidence" value="ECO:0007669"/>
    <property type="project" value="UniProtKB-UniPathway"/>
</dbReference>
<organism evidence="16 17">
    <name type="scientific">Jeotgalicoccus saudimassiliensis</name>
    <dbReference type="NCBI Taxonomy" id="1461582"/>
    <lineage>
        <taxon>Bacteria</taxon>
        <taxon>Bacillati</taxon>
        <taxon>Bacillota</taxon>
        <taxon>Bacilli</taxon>
        <taxon>Bacillales</taxon>
        <taxon>Staphylococcaceae</taxon>
        <taxon>Jeotgalicoccus</taxon>
    </lineage>
</organism>
<evidence type="ECO:0000256" key="6">
    <source>
        <dbReference type="ARBA" id="ARBA00022832"/>
    </source>
</evidence>
<dbReference type="CDD" id="cd05333">
    <property type="entry name" value="BKR_SDR_c"/>
    <property type="match status" value="1"/>
</dbReference>
<keyword evidence="7 13" id="KW-0521">NADP</keyword>
<evidence type="ECO:0000313" key="16">
    <source>
        <dbReference type="EMBL" id="CDZ99503.1"/>
    </source>
</evidence>
<reference evidence="16 17" key="1">
    <citation type="submission" date="2014-07" db="EMBL/GenBank/DDBJ databases">
        <authorList>
            <person name="Urmite Genomes Urmite Genomes"/>
        </authorList>
    </citation>
    <scope>NUCLEOTIDE SEQUENCE [LARGE SCALE GENOMIC DNA]</scope>
    <source>
        <strain evidence="16 17">13MG44_air</strain>
    </source>
</reference>
<dbReference type="EMBL" id="CCSE01000001">
    <property type="protein sequence ID" value="CDZ99503.1"/>
    <property type="molecule type" value="Genomic_DNA"/>
</dbReference>
<dbReference type="PANTHER" id="PTHR42879">
    <property type="entry name" value="3-OXOACYL-(ACYL-CARRIER-PROTEIN) REDUCTASE"/>
    <property type="match status" value="1"/>
</dbReference>
<evidence type="ECO:0000256" key="14">
    <source>
        <dbReference type="RuleBase" id="RU366074"/>
    </source>
</evidence>
<evidence type="ECO:0000256" key="4">
    <source>
        <dbReference type="ARBA" id="ARBA00011881"/>
    </source>
</evidence>
<sequence length="245" mass="26229">MSKIALVTGASRGIGREIALTLAEDGHTVIVNYSGSKDKADDVVKEIEAKGGTAESYQCHVQNADDVKAMIKHITDTYGSIDIVVNNAGITRDNLLMRMKEEEFDDVIDVNLKGAFNVIKSVSRPMIRQKSGRIVNISSIVGSLGNAGQTNYVATKAAIDGMTKSVARELASKNITVNGVAPGFIKSDMTDVLGDDIKDGMMQQIPLKHFGETKDIANAVSFLTSDKASYITGQILHVNGGMYMG</sequence>
<comment type="subunit">
    <text evidence="4 14">Homotetramer.</text>
</comment>
<dbReference type="AlphaFoldDB" id="A0A078LWC4"/>
<keyword evidence="6 14" id="KW-0276">Fatty acid metabolism</keyword>
<dbReference type="SMART" id="SM00822">
    <property type="entry name" value="PKS_KR"/>
    <property type="match status" value="1"/>
</dbReference>
<dbReference type="eggNOG" id="COG1028">
    <property type="taxonomic scope" value="Bacteria"/>
</dbReference>
<dbReference type="PROSITE" id="PS00061">
    <property type="entry name" value="ADH_SHORT"/>
    <property type="match status" value="1"/>
</dbReference>
<comment type="pathway">
    <text evidence="2 14">Lipid metabolism; fatty acid biosynthesis.</text>
</comment>
<dbReference type="InterPro" id="IPR050259">
    <property type="entry name" value="SDR"/>
</dbReference>
<evidence type="ECO:0000256" key="7">
    <source>
        <dbReference type="ARBA" id="ARBA00022857"/>
    </source>
</evidence>
<dbReference type="NCBIfam" id="NF004199">
    <property type="entry name" value="PRK05653.1-4"/>
    <property type="match status" value="1"/>
</dbReference>
<evidence type="ECO:0000256" key="8">
    <source>
        <dbReference type="ARBA" id="ARBA00023002"/>
    </source>
</evidence>
<dbReference type="NCBIfam" id="NF009466">
    <property type="entry name" value="PRK12826.1-2"/>
    <property type="match status" value="1"/>
</dbReference>
<evidence type="ECO:0000256" key="13">
    <source>
        <dbReference type="PIRSR" id="PIRSR611284-2"/>
    </source>
</evidence>
<dbReference type="HOGENOM" id="CLU_010194_1_3_9"/>
<dbReference type="PANTHER" id="PTHR42879:SF2">
    <property type="entry name" value="3-OXOACYL-[ACYL-CARRIER-PROTEIN] REDUCTASE FABG"/>
    <property type="match status" value="1"/>
</dbReference>
<gene>
    <name evidence="16" type="primary">fabG_1</name>
    <name evidence="16" type="ORF">BN1048_00504</name>
</gene>
<evidence type="ECO:0000256" key="9">
    <source>
        <dbReference type="ARBA" id="ARBA00023098"/>
    </source>
</evidence>
<keyword evidence="17" id="KW-1185">Reference proteome</keyword>
<comment type="similarity">
    <text evidence="3 14">Belongs to the short-chain dehydrogenases/reductases (SDR) family.</text>
</comment>
<dbReference type="InterPro" id="IPR002347">
    <property type="entry name" value="SDR_fam"/>
</dbReference>
<evidence type="ECO:0000256" key="2">
    <source>
        <dbReference type="ARBA" id="ARBA00005194"/>
    </source>
</evidence>
<evidence type="ECO:0000313" key="17">
    <source>
        <dbReference type="Proteomes" id="UP000044136"/>
    </source>
</evidence>